<accession>A0AAW3ACY2</accession>
<protein>
    <submittedName>
        <fullName evidence="2">Pentapeptide repeat (9 copies)/Pentapeptide repeat (8 copies)</fullName>
    </submittedName>
</protein>
<feature type="compositionally biased region" description="Polar residues" evidence="1">
    <location>
        <begin position="117"/>
        <end position="128"/>
    </location>
</feature>
<evidence type="ECO:0000256" key="1">
    <source>
        <dbReference type="SAM" id="MobiDB-lite"/>
    </source>
</evidence>
<proteinExistence type="predicted"/>
<evidence type="ECO:0000313" key="2">
    <source>
        <dbReference type="EMBL" id="KAL0502116.1"/>
    </source>
</evidence>
<dbReference type="Proteomes" id="UP001500131">
    <property type="component" value="Unassembled WGS sequence"/>
</dbReference>
<dbReference type="SUPFAM" id="SSF141571">
    <property type="entry name" value="Pentapeptide repeat-like"/>
    <property type="match status" value="1"/>
</dbReference>
<dbReference type="EMBL" id="JBAMZK010000028">
    <property type="protein sequence ID" value="KAL0502116.1"/>
    <property type="molecule type" value="Genomic_DNA"/>
</dbReference>
<feature type="region of interest" description="Disordered" evidence="1">
    <location>
        <begin position="454"/>
        <end position="473"/>
    </location>
</feature>
<organism evidence="2 3">
    <name type="scientific">Leishmania lindenbergi</name>
    <dbReference type="NCBI Taxonomy" id="651832"/>
    <lineage>
        <taxon>Eukaryota</taxon>
        <taxon>Discoba</taxon>
        <taxon>Euglenozoa</taxon>
        <taxon>Kinetoplastea</taxon>
        <taxon>Metakinetoplastina</taxon>
        <taxon>Trypanosomatida</taxon>
        <taxon>Trypanosomatidae</taxon>
        <taxon>Leishmaniinae</taxon>
        <taxon>Leishmania</taxon>
    </lineage>
</organism>
<dbReference type="InterPro" id="IPR001646">
    <property type="entry name" value="5peptide_repeat"/>
</dbReference>
<name>A0AAW3ACY2_9TRYP</name>
<gene>
    <name evidence="2" type="ORF">Q4I31_004706</name>
</gene>
<feature type="region of interest" description="Disordered" evidence="1">
    <location>
        <begin position="81"/>
        <end position="131"/>
    </location>
</feature>
<comment type="caution">
    <text evidence="2">The sequence shown here is derived from an EMBL/GenBank/DDBJ whole genome shotgun (WGS) entry which is preliminary data.</text>
</comment>
<dbReference type="Pfam" id="PF00805">
    <property type="entry name" value="Pentapeptide"/>
    <property type="match status" value="1"/>
</dbReference>
<evidence type="ECO:0000313" key="3">
    <source>
        <dbReference type="Proteomes" id="UP001500131"/>
    </source>
</evidence>
<dbReference type="AlphaFoldDB" id="A0AAW3ACY2"/>
<dbReference type="Gene3D" id="2.160.20.80">
    <property type="entry name" value="E3 ubiquitin-protein ligase SopA"/>
    <property type="match status" value="1"/>
</dbReference>
<keyword evidence="3" id="KW-1185">Reference proteome</keyword>
<reference evidence="2 3" key="1">
    <citation type="submission" date="2024-02" db="EMBL/GenBank/DDBJ databases">
        <title>FIRST GENOME SEQUENCES OF Leishmania (Viannia) shawi, Leishmania (Viannia) lindenbergi AND Leishmania (Viannia) utingensis.</title>
        <authorList>
            <person name="Resadore F."/>
            <person name="Custodio M.G.F."/>
            <person name="Boite M.C."/>
            <person name="Cupolillo E."/>
            <person name="Ferreira G.E.M."/>
        </authorList>
    </citation>
    <scope>NUCLEOTIDE SEQUENCE [LARGE SCALE GENOMIC DNA]</scope>
    <source>
        <strain evidence="2 3">MHOM/BR/1966/M15733</strain>
    </source>
</reference>
<sequence>MLLRKYFTAVHRGRGAVTPISFRLTAVWTKRLFSAAHGGSGCEEQTHLCRRSDPLRDSIDGVRQPHRRRCHARLMASYDRYRGAVPSQGRRGRSQKGNAVRVLHQTASKQRRHGATSRPSGSSSPFRNTKTHDTIRTSLYALDKAEMLDAMLALSSALYEGEAAATAVPVSGANASNNVADYAVFSSRVPPLTSSSGLGELEGVAVTGEEAHASLDAENLMCSMDACSERCNDERDVRAVQVDLGTTTPAVPPFSRTAVAHPSTADTSSSSIMTTFASPDVPLERKLLQFMDLCSSTSPKSHLGGDNSDGASQRPWNGGAGVRVGNCRSDCTASSVATAWTSSTAAALVLPGLDMKAILAHGVLENRHLRGLSLVRCDFSLVRWSHVTLEDCDLSRSLFYRVELDNVIFRRCNFTGCILKGVQCNPSLSPTTHFEDCDFRLAAVGLLCIPHGSKRSGEGEDQGQGIGSSSHRSCPSVCFLRCNFDLSDFQFSQGLEKCKFVRCSNTHLASRFPLRARGSVS</sequence>